<comment type="catalytic activity">
    <reaction evidence="23">
        <text>tetradecanoyl-CoA + H2O = tetradecanoate + CoA + H(+)</text>
        <dbReference type="Rhea" id="RHEA:40119"/>
        <dbReference type="ChEBI" id="CHEBI:15377"/>
        <dbReference type="ChEBI" id="CHEBI:15378"/>
        <dbReference type="ChEBI" id="CHEBI:30807"/>
        <dbReference type="ChEBI" id="CHEBI:57287"/>
        <dbReference type="ChEBI" id="CHEBI:57385"/>
    </reaction>
    <physiologicalReaction direction="left-to-right" evidence="23">
        <dbReference type="Rhea" id="RHEA:40120"/>
    </physiologicalReaction>
</comment>
<dbReference type="EMBL" id="CP027433">
    <property type="protein sequence ID" value="AVM02344.1"/>
    <property type="molecule type" value="Genomic_DNA"/>
</dbReference>
<dbReference type="InterPro" id="IPR029069">
    <property type="entry name" value="HotDog_dom_sf"/>
</dbReference>
<evidence type="ECO:0000256" key="15">
    <source>
        <dbReference type="ARBA" id="ARBA00038456"/>
    </source>
</evidence>
<dbReference type="GO" id="GO:0005737">
    <property type="term" value="C:cytoplasm"/>
    <property type="evidence" value="ECO:0007669"/>
    <property type="project" value="UniProtKB-SubCell"/>
</dbReference>
<keyword evidence="9" id="KW-0809">Transit peptide</keyword>
<gene>
    <name evidence="25" type="ORF">C6V83_17210</name>
</gene>
<dbReference type="PANTHER" id="PTHR12418:SF19">
    <property type="entry name" value="ACYL-COENZYME A THIOESTERASE THEM4"/>
    <property type="match status" value="1"/>
</dbReference>
<comment type="catalytic activity">
    <reaction evidence="20">
        <text>hexadecanoyl-CoA + H2O = hexadecanoate + CoA + H(+)</text>
        <dbReference type="Rhea" id="RHEA:16645"/>
        <dbReference type="ChEBI" id="CHEBI:7896"/>
        <dbReference type="ChEBI" id="CHEBI:15377"/>
        <dbReference type="ChEBI" id="CHEBI:15378"/>
        <dbReference type="ChEBI" id="CHEBI:57287"/>
        <dbReference type="ChEBI" id="CHEBI:57379"/>
        <dbReference type="EC" id="3.1.2.2"/>
    </reaction>
    <physiologicalReaction direction="left-to-right" evidence="20">
        <dbReference type="Rhea" id="RHEA:16646"/>
    </physiologicalReaction>
</comment>
<keyword evidence="26" id="KW-1185">Reference proteome</keyword>
<comment type="catalytic activity">
    <reaction evidence="21">
        <text>decanoyl-CoA + H2O = decanoate + CoA + H(+)</text>
        <dbReference type="Rhea" id="RHEA:40059"/>
        <dbReference type="ChEBI" id="CHEBI:15377"/>
        <dbReference type="ChEBI" id="CHEBI:15378"/>
        <dbReference type="ChEBI" id="CHEBI:27689"/>
        <dbReference type="ChEBI" id="CHEBI:57287"/>
        <dbReference type="ChEBI" id="CHEBI:61430"/>
    </reaction>
    <physiologicalReaction direction="left-to-right" evidence="21">
        <dbReference type="Rhea" id="RHEA:40060"/>
    </physiologicalReaction>
</comment>
<evidence type="ECO:0000313" key="26">
    <source>
        <dbReference type="Proteomes" id="UP000239814"/>
    </source>
</evidence>
<evidence type="ECO:0000256" key="20">
    <source>
        <dbReference type="ARBA" id="ARBA00047734"/>
    </source>
</evidence>
<evidence type="ECO:0000256" key="5">
    <source>
        <dbReference type="ARBA" id="ARBA00022490"/>
    </source>
</evidence>
<name>A0A2S0KKX8_9ACTN</name>
<keyword evidence="6" id="KW-0053">Apoptosis</keyword>
<feature type="domain" description="Thioesterase" evidence="24">
    <location>
        <begin position="59"/>
        <end position="129"/>
    </location>
</feature>
<reference evidence="25 26" key="1">
    <citation type="submission" date="2018-03" db="EMBL/GenBank/DDBJ databases">
        <title>Characteristics and genome of n-alkane degrading marine bacteria Gordonia iterans isolated from crude oil contaminated in Tae-an, South Korea.</title>
        <authorList>
            <person name="Lee S.-S."/>
            <person name="Kim H."/>
        </authorList>
    </citation>
    <scope>NUCLEOTIDE SEQUENCE [LARGE SCALE GENOMIC DNA]</scope>
    <source>
        <strain evidence="25 26">Co17</strain>
    </source>
</reference>
<evidence type="ECO:0000256" key="6">
    <source>
        <dbReference type="ARBA" id="ARBA00022703"/>
    </source>
</evidence>
<dbReference type="GO" id="GO:0006631">
    <property type="term" value="P:fatty acid metabolic process"/>
    <property type="evidence" value="ECO:0007669"/>
    <property type="project" value="UniProtKB-KW"/>
</dbReference>
<dbReference type="OrthoDB" id="5505920at2"/>
<dbReference type="GO" id="GO:0016020">
    <property type="term" value="C:membrane"/>
    <property type="evidence" value="ECO:0007669"/>
    <property type="project" value="UniProtKB-SubCell"/>
</dbReference>
<evidence type="ECO:0000259" key="24">
    <source>
        <dbReference type="Pfam" id="PF03061"/>
    </source>
</evidence>
<comment type="catalytic activity">
    <reaction evidence="22">
        <text>dodecanoyl-CoA + H2O = dodecanoate + CoA + H(+)</text>
        <dbReference type="Rhea" id="RHEA:30135"/>
        <dbReference type="ChEBI" id="CHEBI:15377"/>
        <dbReference type="ChEBI" id="CHEBI:15378"/>
        <dbReference type="ChEBI" id="CHEBI:18262"/>
        <dbReference type="ChEBI" id="CHEBI:57287"/>
        <dbReference type="ChEBI" id="CHEBI:57375"/>
    </reaction>
    <physiologicalReaction direction="left-to-right" evidence="22">
        <dbReference type="Rhea" id="RHEA:30136"/>
    </physiologicalReaction>
</comment>
<dbReference type="AlphaFoldDB" id="A0A2S0KKX8"/>
<evidence type="ECO:0000313" key="25">
    <source>
        <dbReference type="EMBL" id="AVM02344.1"/>
    </source>
</evidence>
<evidence type="ECO:0000256" key="17">
    <source>
        <dbReference type="ARBA" id="ARBA00040123"/>
    </source>
</evidence>
<dbReference type="EC" id="3.1.2.2" evidence="16"/>
<proteinExistence type="inferred from homology"/>
<evidence type="ECO:0000256" key="1">
    <source>
        <dbReference type="ARBA" id="ARBA00004170"/>
    </source>
</evidence>
<keyword evidence="7" id="KW-0378">Hydrolase</keyword>
<evidence type="ECO:0000256" key="2">
    <source>
        <dbReference type="ARBA" id="ARBA00004496"/>
    </source>
</evidence>
<evidence type="ECO:0000256" key="18">
    <source>
        <dbReference type="ARBA" id="ARBA00043210"/>
    </source>
</evidence>
<comment type="catalytic activity">
    <reaction evidence="14">
        <text>(9Z)-octadecenoyl-CoA + H2O = (9Z)-octadecenoate + CoA + H(+)</text>
        <dbReference type="Rhea" id="RHEA:40139"/>
        <dbReference type="ChEBI" id="CHEBI:15377"/>
        <dbReference type="ChEBI" id="CHEBI:15378"/>
        <dbReference type="ChEBI" id="CHEBI:30823"/>
        <dbReference type="ChEBI" id="CHEBI:57287"/>
        <dbReference type="ChEBI" id="CHEBI:57387"/>
    </reaction>
    <physiologicalReaction direction="left-to-right" evidence="14">
        <dbReference type="Rhea" id="RHEA:40140"/>
    </physiologicalReaction>
</comment>
<evidence type="ECO:0000256" key="21">
    <source>
        <dbReference type="ARBA" id="ARBA00047969"/>
    </source>
</evidence>
<evidence type="ECO:0000256" key="8">
    <source>
        <dbReference type="ARBA" id="ARBA00022832"/>
    </source>
</evidence>
<dbReference type="KEGG" id="git:C6V83_17210"/>
<keyword evidence="8" id="KW-0276">Fatty acid metabolism</keyword>
<evidence type="ECO:0000256" key="19">
    <source>
        <dbReference type="ARBA" id="ARBA00047588"/>
    </source>
</evidence>
<evidence type="ECO:0000256" key="7">
    <source>
        <dbReference type="ARBA" id="ARBA00022801"/>
    </source>
</evidence>
<evidence type="ECO:0000256" key="4">
    <source>
        <dbReference type="ARBA" id="ARBA00022475"/>
    </source>
</evidence>
<dbReference type="SUPFAM" id="SSF54637">
    <property type="entry name" value="Thioesterase/thiol ester dehydrase-isomerase"/>
    <property type="match status" value="1"/>
</dbReference>
<dbReference type="InterPro" id="IPR052365">
    <property type="entry name" value="THEM4/THEM5_acyl-CoA_thioest"/>
</dbReference>
<evidence type="ECO:0000256" key="9">
    <source>
        <dbReference type="ARBA" id="ARBA00022946"/>
    </source>
</evidence>
<evidence type="ECO:0000256" key="12">
    <source>
        <dbReference type="ARBA" id="ARBA00023273"/>
    </source>
</evidence>
<evidence type="ECO:0000256" key="14">
    <source>
        <dbReference type="ARBA" id="ARBA00037002"/>
    </source>
</evidence>
<accession>A0A2S0KKX8</accession>
<comment type="catalytic activity">
    <reaction evidence="13">
        <text>(5Z,8Z,11Z,14Z)-eicosatetraenoyl-CoA + H2O = (5Z,8Z,11Z,14Z)-eicosatetraenoate + CoA + H(+)</text>
        <dbReference type="Rhea" id="RHEA:40151"/>
        <dbReference type="ChEBI" id="CHEBI:15377"/>
        <dbReference type="ChEBI" id="CHEBI:15378"/>
        <dbReference type="ChEBI" id="CHEBI:32395"/>
        <dbReference type="ChEBI" id="CHEBI:57287"/>
        <dbReference type="ChEBI" id="CHEBI:57368"/>
    </reaction>
    <physiologicalReaction direction="left-to-right" evidence="13">
        <dbReference type="Rhea" id="RHEA:40152"/>
    </physiologicalReaction>
</comment>
<organism evidence="25 26">
    <name type="scientific">Gordonia iterans</name>
    <dbReference type="NCBI Taxonomy" id="1004901"/>
    <lineage>
        <taxon>Bacteria</taxon>
        <taxon>Bacillati</taxon>
        <taxon>Actinomycetota</taxon>
        <taxon>Actinomycetes</taxon>
        <taxon>Mycobacteriales</taxon>
        <taxon>Gordoniaceae</taxon>
        <taxon>Gordonia</taxon>
    </lineage>
</organism>
<evidence type="ECO:0000256" key="13">
    <source>
        <dbReference type="ARBA" id="ARBA00035852"/>
    </source>
</evidence>
<dbReference type="GO" id="GO:0016787">
    <property type="term" value="F:hydrolase activity"/>
    <property type="evidence" value="ECO:0007669"/>
    <property type="project" value="UniProtKB-KW"/>
</dbReference>
<keyword evidence="12" id="KW-0966">Cell projection</keyword>
<dbReference type="CDD" id="cd03443">
    <property type="entry name" value="PaaI_thioesterase"/>
    <property type="match status" value="1"/>
</dbReference>
<keyword evidence="4" id="KW-1003">Cell membrane</keyword>
<evidence type="ECO:0000256" key="23">
    <source>
        <dbReference type="ARBA" id="ARBA00048180"/>
    </source>
</evidence>
<protein>
    <recommendedName>
        <fullName evidence="17">Acyl-coenzyme A thioesterase THEM4</fullName>
        <ecNumber evidence="16">3.1.2.2</ecNumber>
    </recommendedName>
    <alternativeName>
        <fullName evidence="18">Thioesterase superfamily member 4</fullName>
    </alternativeName>
</protein>
<dbReference type="Pfam" id="PF03061">
    <property type="entry name" value="4HBT"/>
    <property type="match status" value="1"/>
</dbReference>
<evidence type="ECO:0000256" key="11">
    <source>
        <dbReference type="ARBA" id="ARBA00023136"/>
    </source>
</evidence>
<keyword evidence="11" id="KW-0472">Membrane</keyword>
<comment type="catalytic activity">
    <reaction evidence="19">
        <text>octanoyl-CoA + H2O = octanoate + CoA + H(+)</text>
        <dbReference type="Rhea" id="RHEA:30143"/>
        <dbReference type="ChEBI" id="CHEBI:15377"/>
        <dbReference type="ChEBI" id="CHEBI:15378"/>
        <dbReference type="ChEBI" id="CHEBI:25646"/>
        <dbReference type="ChEBI" id="CHEBI:57287"/>
        <dbReference type="ChEBI" id="CHEBI:57386"/>
    </reaction>
    <physiologicalReaction direction="left-to-right" evidence="19">
        <dbReference type="Rhea" id="RHEA:30144"/>
    </physiologicalReaction>
</comment>
<sequence>MELHPKAPAPGEPLRLHHGFCYGCGDDAPVGLRLKVFVGEGFRLTAEMAVEPWMQGGPGVIHGGILAAAFDELMGTAPLLIGVPPVTGHLEVDFAEPIPLGSVLKFDAEVVAKERRKVFVRSTAHLADPARPVAFAHGIFIAIDVRRHFAAYKENAIT</sequence>
<keyword evidence="5" id="KW-0963">Cytoplasm</keyword>
<comment type="subcellular location">
    <subcellularLocation>
        <location evidence="3">Cell projection</location>
        <location evidence="3">Ruffle membrane</location>
    </subcellularLocation>
    <subcellularLocation>
        <location evidence="2">Cytoplasm</location>
    </subcellularLocation>
    <subcellularLocation>
        <location evidence="1">Membrane</location>
        <topology evidence="1">Peripheral membrane protein</topology>
    </subcellularLocation>
</comment>
<evidence type="ECO:0000256" key="16">
    <source>
        <dbReference type="ARBA" id="ARBA00038848"/>
    </source>
</evidence>
<evidence type="ECO:0000256" key="3">
    <source>
        <dbReference type="ARBA" id="ARBA00004632"/>
    </source>
</evidence>
<dbReference type="PANTHER" id="PTHR12418">
    <property type="entry name" value="ACYL-COENZYME A THIOESTERASE THEM4"/>
    <property type="match status" value="1"/>
</dbReference>
<keyword evidence="10" id="KW-0443">Lipid metabolism</keyword>
<evidence type="ECO:0000256" key="22">
    <source>
        <dbReference type="ARBA" id="ARBA00048074"/>
    </source>
</evidence>
<dbReference type="Proteomes" id="UP000239814">
    <property type="component" value="Chromosome"/>
</dbReference>
<dbReference type="Gene3D" id="3.10.129.10">
    <property type="entry name" value="Hotdog Thioesterase"/>
    <property type="match status" value="1"/>
</dbReference>
<evidence type="ECO:0000256" key="10">
    <source>
        <dbReference type="ARBA" id="ARBA00023098"/>
    </source>
</evidence>
<comment type="similarity">
    <text evidence="15">Belongs to the THEM4/THEM5 thioesterase family.</text>
</comment>
<dbReference type="InterPro" id="IPR006683">
    <property type="entry name" value="Thioestr_dom"/>
</dbReference>